<reference evidence="1 2" key="1">
    <citation type="journal article" date="2012" name="J. Bacteriol.">
        <title>Genome Sequence of Fibrella aestuarina BUZ 2T, a Filamentous Marine Bacterium.</title>
        <authorList>
            <person name="Filippini M."/>
            <person name="Qi W."/>
            <person name="Blom J."/>
            <person name="Goesmann A."/>
            <person name="Smits T.H."/>
            <person name="Bagheri H.C."/>
        </authorList>
    </citation>
    <scope>NUCLEOTIDE SEQUENCE [LARGE SCALE GENOMIC DNA]</scope>
    <source>
        <strain evidence="2">BUZ 2T</strain>
    </source>
</reference>
<dbReference type="RefSeq" id="WP_015332738.1">
    <property type="nucleotide sequence ID" value="NC_020054.1"/>
</dbReference>
<name>I0KBY6_9BACT</name>
<dbReference type="HOGENOM" id="CLU_1882676_0_0_10"/>
<evidence type="ECO:0000313" key="2">
    <source>
        <dbReference type="Proteomes" id="UP000011058"/>
    </source>
</evidence>
<accession>I0KBY6</accession>
<proteinExistence type="predicted"/>
<keyword evidence="2" id="KW-1185">Reference proteome</keyword>
<protein>
    <submittedName>
        <fullName evidence="1">Uncharacterized protein</fullName>
    </submittedName>
</protein>
<sequence length="135" mass="14725">MHEFIRVLLALPGLFYAVLFSFLGSGTHAARNRQVAVVEGLLGFLTGAPVALTLTKGFMLMANAYLDLHLEWDDMWLATFWGGYWANDVLGGADAVGSEFRQKPIPFLIDLLTNVLLKGAAALQALRKTNDTTPS</sequence>
<dbReference type="KEGG" id="fae:FAES_3632"/>
<dbReference type="Proteomes" id="UP000011058">
    <property type="component" value="Chromosome"/>
</dbReference>
<gene>
    <name evidence="1" type="ORF">FAES_3632</name>
</gene>
<dbReference type="STRING" id="1166018.FAES_3632"/>
<evidence type="ECO:0000313" key="1">
    <source>
        <dbReference type="EMBL" id="CCH01639.1"/>
    </source>
</evidence>
<organism evidence="1 2">
    <name type="scientific">Fibrella aestuarina BUZ 2</name>
    <dbReference type="NCBI Taxonomy" id="1166018"/>
    <lineage>
        <taxon>Bacteria</taxon>
        <taxon>Pseudomonadati</taxon>
        <taxon>Bacteroidota</taxon>
        <taxon>Cytophagia</taxon>
        <taxon>Cytophagales</taxon>
        <taxon>Spirosomataceae</taxon>
        <taxon>Fibrella</taxon>
    </lineage>
</organism>
<dbReference type="EMBL" id="HE796683">
    <property type="protein sequence ID" value="CCH01639.1"/>
    <property type="molecule type" value="Genomic_DNA"/>
</dbReference>
<dbReference type="AlphaFoldDB" id="I0KBY6"/>